<evidence type="ECO:0000313" key="3">
    <source>
        <dbReference type="Proteomes" id="UP000265520"/>
    </source>
</evidence>
<feature type="non-terminal residue" evidence="2">
    <location>
        <position position="1"/>
    </location>
</feature>
<proteinExistence type="predicted"/>
<accession>A0A392U0X7</accession>
<dbReference type="Proteomes" id="UP000265520">
    <property type="component" value="Unassembled WGS sequence"/>
</dbReference>
<organism evidence="2 3">
    <name type="scientific">Trifolium medium</name>
    <dbReference type="NCBI Taxonomy" id="97028"/>
    <lineage>
        <taxon>Eukaryota</taxon>
        <taxon>Viridiplantae</taxon>
        <taxon>Streptophyta</taxon>
        <taxon>Embryophyta</taxon>
        <taxon>Tracheophyta</taxon>
        <taxon>Spermatophyta</taxon>
        <taxon>Magnoliopsida</taxon>
        <taxon>eudicotyledons</taxon>
        <taxon>Gunneridae</taxon>
        <taxon>Pentapetalae</taxon>
        <taxon>rosids</taxon>
        <taxon>fabids</taxon>
        <taxon>Fabales</taxon>
        <taxon>Fabaceae</taxon>
        <taxon>Papilionoideae</taxon>
        <taxon>50 kb inversion clade</taxon>
        <taxon>NPAAA clade</taxon>
        <taxon>Hologalegina</taxon>
        <taxon>IRL clade</taxon>
        <taxon>Trifolieae</taxon>
        <taxon>Trifolium</taxon>
    </lineage>
</organism>
<name>A0A392U0X7_9FABA</name>
<feature type="region of interest" description="Disordered" evidence="1">
    <location>
        <begin position="1"/>
        <end position="21"/>
    </location>
</feature>
<evidence type="ECO:0000313" key="2">
    <source>
        <dbReference type="EMBL" id="MCI67103.1"/>
    </source>
</evidence>
<comment type="caution">
    <text evidence="2">The sequence shown here is derived from an EMBL/GenBank/DDBJ whole genome shotgun (WGS) entry which is preliminary data.</text>
</comment>
<dbReference type="EMBL" id="LXQA010709033">
    <property type="protein sequence ID" value="MCI67103.1"/>
    <property type="molecule type" value="Genomic_DNA"/>
</dbReference>
<protein>
    <submittedName>
        <fullName evidence="2">Uncharacterized protein</fullName>
    </submittedName>
</protein>
<feature type="compositionally biased region" description="Basic residues" evidence="1">
    <location>
        <begin position="9"/>
        <end position="18"/>
    </location>
</feature>
<sequence length="70" mass="8498">SGSRYGKNFAKKGRKKGSNRWTNVLNNSFGLNGMRLWHRWRQRRRDIQGRDRRRDPKLHKVIPIKNIDRI</sequence>
<feature type="region of interest" description="Disordered" evidence="1">
    <location>
        <begin position="46"/>
        <end position="70"/>
    </location>
</feature>
<reference evidence="2 3" key="1">
    <citation type="journal article" date="2018" name="Front. Plant Sci.">
        <title>Red Clover (Trifolium pratense) and Zigzag Clover (T. medium) - A Picture of Genomic Similarities and Differences.</title>
        <authorList>
            <person name="Dluhosova J."/>
            <person name="Istvanek J."/>
            <person name="Nedelnik J."/>
            <person name="Repkova J."/>
        </authorList>
    </citation>
    <scope>NUCLEOTIDE SEQUENCE [LARGE SCALE GENOMIC DNA]</scope>
    <source>
        <strain evidence="3">cv. 10/8</strain>
        <tissue evidence="2">Leaf</tissue>
    </source>
</reference>
<dbReference type="AlphaFoldDB" id="A0A392U0X7"/>
<evidence type="ECO:0000256" key="1">
    <source>
        <dbReference type="SAM" id="MobiDB-lite"/>
    </source>
</evidence>
<keyword evidence="3" id="KW-1185">Reference proteome</keyword>